<feature type="transmembrane region" description="Helical" evidence="1">
    <location>
        <begin position="86"/>
        <end position="109"/>
    </location>
</feature>
<proteinExistence type="predicted"/>
<evidence type="ECO:0000256" key="1">
    <source>
        <dbReference type="SAM" id="Phobius"/>
    </source>
</evidence>
<feature type="transmembrane region" description="Helical" evidence="1">
    <location>
        <begin position="9"/>
        <end position="26"/>
    </location>
</feature>
<feature type="transmembrane region" description="Helical" evidence="1">
    <location>
        <begin position="46"/>
        <end position="65"/>
    </location>
</feature>
<dbReference type="PROSITE" id="PS51257">
    <property type="entry name" value="PROKAR_LIPOPROTEIN"/>
    <property type="match status" value="1"/>
</dbReference>
<keyword evidence="1" id="KW-0812">Transmembrane</keyword>
<keyword evidence="1" id="KW-1133">Transmembrane helix</keyword>
<dbReference type="RefSeq" id="WP_115466127.1">
    <property type="nucleotide sequence ID" value="NZ_QKRA01000001.1"/>
</dbReference>
<dbReference type="OrthoDB" id="6103842at2"/>
<keyword evidence="3" id="KW-1185">Reference proteome</keyword>
<evidence type="ECO:0000313" key="2">
    <source>
        <dbReference type="EMBL" id="RDL45537.1"/>
    </source>
</evidence>
<name>A0A370UCL1_9GAMM</name>
<comment type="caution">
    <text evidence="2">The sequence shown here is derived from an EMBL/GenBank/DDBJ whole genome shotgun (WGS) entry which is preliminary data.</text>
</comment>
<keyword evidence="1" id="KW-0472">Membrane</keyword>
<dbReference type="Proteomes" id="UP000254326">
    <property type="component" value="Unassembled WGS sequence"/>
</dbReference>
<evidence type="ECO:0008006" key="4">
    <source>
        <dbReference type="Google" id="ProtNLM"/>
    </source>
</evidence>
<reference evidence="2 3" key="1">
    <citation type="submission" date="2018-06" db="EMBL/GenBank/DDBJ databases">
        <title>Marinomonas sp. YLB-05 draft genome sequence.</title>
        <authorList>
            <person name="Yu L."/>
            <person name="Tang X."/>
        </authorList>
    </citation>
    <scope>NUCLEOTIDE SEQUENCE [LARGE SCALE GENOMIC DNA]</scope>
    <source>
        <strain evidence="2 3">YLB-05</strain>
    </source>
</reference>
<feature type="transmembrane region" description="Helical" evidence="1">
    <location>
        <begin position="129"/>
        <end position="150"/>
    </location>
</feature>
<accession>A0A370UCL1</accession>
<protein>
    <recommendedName>
        <fullName evidence="4">Tripartite tricarboxylate transporter TctB family protein</fullName>
    </recommendedName>
</protein>
<evidence type="ECO:0000313" key="3">
    <source>
        <dbReference type="Proteomes" id="UP000254326"/>
    </source>
</evidence>
<gene>
    <name evidence="2" type="ORF">DN730_00335</name>
</gene>
<organism evidence="2 3">
    <name type="scientific">Marinomonas piezotolerans</name>
    <dbReference type="NCBI Taxonomy" id="2213058"/>
    <lineage>
        <taxon>Bacteria</taxon>
        <taxon>Pseudomonadati</taxon>
        <taxon>Pseudomonadota</taxon>
        <taxon>Gammaproteobacteria</taxon>
        <taxon>Oceanospirillales</taxon>
        <taxon>Oceanospirillaceae</taxon>
        <taxon>Marinomonas</taxon>
    </lineage>
</organism>
<dbReference type="AlphaFoldDB" id="A0A370UCL1"/>
<dbReference type="EMBL" id="QKRA01000001">
    <property type="protein sequence ID" value="RDL45537.1"/>
    <property type="molecule type" value="Genomic_DNA"/>
</dbReference>
<sequence>MDQAYRKSKLFFIVTFVISCYLIFSFPEHTTTTLKRVRGWYTQPYVAPLVGLSILAFFSFIKLLTLLKPQQGEPTLVQGLIDNLPYYQVVVITGGLFVVYIYALGWIGFAPATLLFVLALLWLSRLLTWFWAFCAVAAVSMIVLIFRVGVNIWFPDVVLYEALFSDDVLWFTNSYL</sequence>